<accession>A0A9P4GD23</accession>
<feature type="domain" description="Alpha/beta hydrolase fold-3" evidence="3">
    <location>
        <begin position="70"/>
        <end position="280"/>
    </location>
</feature>
<gene>
    <name evidence="4" type="ORF">K460DRAFT_289957</name>
</gene>
<keyword evidence="2" id="KW-0378">Hydrolase</keyword>
<name>A0A9P4GD23_9PLEO</name>
<evidence type="ECO:0000256" key="2">
    <source>
        <dbReference type="ARBA" id="ARBA00022801"/>
    </source>
</evidence>
<dbReference type="RefSeq" id="XP_040785832.1">
    <property type="nucleotide sequence ID" value="XM_040929161.1"/>
</dbReference>
<dbReference type="InterPro" id="IPR013094">
    <property type="entry name" value="AB_hydrolase_3"/>
</dbReference>
<keyword evidence="5" id="KW-1185">Reference proteome</keyword>
<dbReference type="AlphaFoldDB" id="A0A9P4GD23"/>
<dbReference type="PANTHER" id="PTHR48081:SF8">
    <property type="entry name" value="ALPHA_BETA HYDROLASE FOLD-3 DOMAIN-CONTAINING PROTEIN-RELATED"/>
    <property type="match status" value="1"/>
</dbReference>
<reference evidence="4" key="1">
    <citation type="submission" date="2020-01" db="EMBL/GenBank/DDBJ databases">
        <authorList>
            <consortium name="DOE Joint Genome Institute"/>
            <person name="Haridas S."/>
            <person name="Albert R."/>
            <person name="Binder M."/>
            <person name="Bloem J."/>
            <person name="Labutti K."/>
            <person name="Salamov A."/>
            <person name="Andreopoulos B."/>
            <person name="Baker S.E."/>
            <person name="Barry K."/>
            <person name="Bills G."/>
            <person name="Bluhm B.H."/>
            <person name="Cannon C."/>
            <person name="Castanera R."/>
            <person name="Culley D.E."/>
            <person name="Daum C."/>
            <person name="Ezra D."/>
            <person name="Gonzalez J.B."/>
            <person name="Henrissat B."/>
            <person name="Kuo A."/>
            <person name="Liang C."/>
            <person name="Lipzen A."/>
            <person name="Lutzoni F."/>
            <person name="Magnuson J."/>
            <person name="Mondo S."/>
            <person name="Nolan M."/>
            <person name="Ohm R."/>
            <person name="Pangilinan J."/>
            <person name="Park H.-J."/>
            <person name="Ramirez L."/>
            <person name="Alfaro M."/>
            <person name="Sun H."/>
            <person name="Tritt A."/>
            <person name="Yoshinaga Y."/>
            <person name="Zwiers L.-H."/>
            <person name="Turgeon B.G."/>
            <person name="Goodwin S.B."/>
            <person name="Spatafora J.W."/>
            <person name="Crous P.W."/>
            <person name="Grigoriev I.V."/>
        </authorList>
    </citation>
    <scope>NUCLEOTIDE SEQUENCE</scope>
    <source>
        <strain evidence="4">CBS 394.84</strain>
    </source>
</reference>
<dbReference type="OrthoDB" id="408631at2759"/>
<dbReference type="Proteomes" id="UP000800039">
    <property type="component" value="Unassembled WGS sequence"/>
</dbReference>
<organism evidence="4 5">
    <name type="scientific">Cucurbitaria berberidis CBS 394.84</name>
    <dbReference type="NCBI Taxonomy" id="1168544"/>
    <lineage>
        <taxon>Eukaryota</taxon>
        <taxon>Fungi</taxon>
        <taxon>Dikarya</taxon>
        <taxon>Ascomycota</taxon>
        <taxon>Pezizomycotina</taxon>
        <taxon>Dothideomycetes</taxon>
        <taxon>Pleosporomycetidae</taxon>
        <taxon>Pleosporales</taxon>
        <taxon>Pleosporineae</taxon>
        <taxon>Cucurbitariaceae</taxon>
        <taxon>Cucurbitaria</taxon>
    </lineage>
</organism>
<protein>
    <recommendedName>
        <fullName evidence="3">Alpha/beta hydrolase fold-3 domain-containing protein</fullName>
    </recommendedName>
</protein>
<dbReference type="InterPro" id="IPR002168">
    <property type="entry name" value="Lipase_GDXG_HIS_AS"/>
</dbReference>
<dbReference type="EMBL" id="ML976617">
    <property type="protein sequence ID" value="KAF1843269.1"/>
    <property type="molecule type" value="Genomic_DNA"/>
</dbReference>
<dbReference type="GeneID" id="63846413"/>
<comment type="similarity">
    <text evidence="1">Belongs to the 'GDXG' lipolytic enzyme family.</text>
</comment>
<dbReference type="GO" id="GO:0016787">
    <property type="term" value="F:hydrolase activity"/>
    <property type="evidence" value="ECO:0007669"/>
    <property type="project" value="UniProtKB-KW"/>
</dbReference>
<dbReference type="Pfam" id="PF07859">
    <property type="entry name" value="Abhydrolase_3"/>
    <property type="match status" value="1"/>
</dbReference>
<comment type="caution">
    <text evidence="4">The sequence shown here is derived from an EMBL/GenBank/DDBJ whole genome shotgun (WGS) entry which is preliminary data.</text>
</comment>
<evidence type="ECO:0000313" key="4">
    <source>
        <dbReference type="EMBL" id="KAF1843269.1"/>
    </source>
</evidence>
<dbReference type="Gene3D" id="3.40.50.1820">
    <property type="entry name" value="alpha/beta hydrolase"/>
    <property type="match status" value="1"/>
</dbReference>
<dbReference type="InterPro" id="IPR050300">
    <property type="entry name" value="GDXG_lipolytic_enzyme"/>
</dbReference>
<dbReference type="PANTHER" id="PTHR48081">
    <property type="entry name" value="AB HYDROLASE SUPERFAMILY PROTEIN C4A8.06C"/>
    <property type="match status" value="1"/>
</dbReference>
<proteinExistence type="inferred from homology"/>
<evidence type="ECO:0000259" key="3">
    <source>
        <dbReference type="Pfam" id="PF07859"/>
    </source>
</evidence>
<dbReference type="PROSITE" id="PS01173">
    <property type="entry name" value="LIPASE_GDXG_HIS"/>
    <property type="match status" value="1"/>
</dbReference>
<evidence type="ECO:0000313" key="5">
    <source>
        <dbReference type="Proteomes" id="UP000800039"/>
    </source>
</evidence>
<sequence>MKSFADYKDAADLRQSIFEQFGQLIASGIIKLPDWTGLHKAEIQIPTRDGQTLRAIVYHPESTEPGPLFMFFHGGGWVFGTPEYGEGWAYLLVKELGFTVVSVGYRVAPEHVFPTAMHDGWDAVKWCAENASTVSADPSKGFILGGTSAGSTVATVAAHEAVDANLSPHVTGVVLASPYLCHHDALPEVYKKHDSSWEEHKDGLILDRRGMDWFNDKYKPDPKSPLASPLLWSSHKNQPPTYLQVMGMDALRDVSLIYEHILREDGVPTKLDVFAGIPHGGPDFLPTHSVVQQALGGFKAGVEWILRQQF</sequence>
<dbReference type="SUPFAM" id="SSF53474">
    <property type="entry name" value="alpha/beta-Hydrolases"/>
    <property type="match status" value="1"/>
</dbReference>
<evidence type="ECO:0000256" key="1">
    <source>
        <dbReference type="ARBA" id="ARBA00010515"/>
    </source>
</evidence>
<dbReference type="InterPro" id="IPR029058">
    <property type="entry name" value="AB_hydrolase_fold"/>
</dbReference>